<dbReference type="Proteomes" id="UP001178281">
    <property type="component" value="Unassembled WGS sequence"/>
</dbReference>
<dbReference type="SUPFAM" id="SSF51735">
    <property type="entry name" value="NAD(P)-binding Rossmann-fold domains"/>
    <property type="match status" value="1"/>
</dbReference>
<dbReference type="SMART" id="SM00822">
    <property type="entry name" value="PKS_KR"/>
    <property type="match status" value="1"/>
</dbReference>
<evidence type="ECO:0000256" key="2">
    <source>
        <dbReference type="ARBA" id="ARBA00023002"/>
    </source>
</evidence>
<dbReference type="GO" id="GO:0016616">
    <property type="term" value="F:oxidoreductase activity, acting on the CH-OH group of donors, NAD or NADP as acceptor"/>
    <property type="evidence" value="ECO:0007669"/>
    <property type="project" value="TreeGrafter"/>
</dbReference>
<dbReference type="InterPro" id="IPR057326">
    <property type="entry name" value="KR_dom"/>
</dbReference>
<name>A0AA90NDB8_9ACTN</name>
<dbReference type="FunFam" id="3.40.50.720:FF:000084">
    <property type="entry name" value="Short-chain dehydrogenase reductase"/>
    <property type="match status" value="1"/>
</dbReference>
<reference evidence="4" key="1">
    <citation type="submission" date="2023-08" db="EMBL/GenBank/DDBJ databases">
        <title>The draft genome of Tsukamurella strandjordii strain 050030.</title>
        <authorList>
            <person name="Zhao F."/>
            <person name="Feng Y."/>
            <person name="Zong Z."/>
        </authorList>
    </citation>
    <scope>NUCLEOTIDE SEQUENCE</scope>
    <source>
        <strain evidence="4">050030</strain>
    </source>
</reference>
<feature type="domain" description="Ketoreductase" evidence="3">
    <location>
        <begin position="3"/>
        <end position="182"/>
    </location>
</feature>
<sequence>MPHSLVTGAASGIGAATAIRLAAHGPVALADRDAAGLAATAAAVAATGAAVTTHQLDVADAGAVTAAVDAAERANGPIDALAHCAGVLVAGPVLDATEDDWRTALAVNLTGTVTVLSAVTARMAQRGAGAAVVVGSNAGNGPRVGLGVYGASKAAAHSVTLTLALELAASGVRINVVAPGSTATPMQTAFGGEAAATAAVAGDLSRHRLGIPLGRIADAEDIAGAIDYLLSAGARHITAQVLTVDGGATV</sequence>
<comment type="similarity">
    <text evidence="1">Belongs to the short-chain dehydrogenases/reductases (SDR) family.</text>
</comment>
<dbReference type="InterPro" id="IPR003560">
    <property type="entry name" value="DHB_DH"/>
</dbReference>
<organism evidence="4 5">
    <name type="scientific">Tsukamurella strandjordii</name>
    <dbReference type="NCBI Taxonomy" id="147577"/>
    <lineage>
        <taxon>Bacteria</taxon>
        <taxon>Bacillati</taxon>
        <taxon>Actinomycetota</taxon>
        <taxon>Actinomycetes</taxon>
        <taxon>Mycobacteriales</taxon>
        <taxon>Tsukamurellaceae</taxon>
        <taxon>Tsukamurella</taxon>
    </lineage>
</organism>
<dbReference type="InterPro" id="IPR020904">
    <property type="entry name" value="Sc_DH/Rdtase_CS"/>
</dbReference>
<protein>
    <submittedName>
        <fullName evidence="4">SDR family oxidoreductase</fullName>
    </submittedName>
</protein>
<evidence type="ECO:0000259" key="3">
    <source>
        <dbReference type="SMART" id="SM00822"/>
    </source>
</evidence>
<dbReference type="EMBL" id="JAUTIX010000003">
    <property type="protein sequence ID" value="MDP0398337.1"/>
    <property type="molecule type" value="Genomic_DNA"/>
</dbReference>
<accession>A0AA90NDB8</accession>
<evidence type="ECO:0000313" key="4">
    <source>
        <dbReference type="EMBL" id="MDP0398337.1"/>
    </source>
</evidence>
<comment type="caution">
    <text evidence="4">The sequence shown here is derived from an EMBL/GenBank/DDBJ whole genome shotgun (WGS) entry which is preliminary data.</text>
</comment>
<dbReference type="PANTHER" id="PTHR42760">
    <property type="entry name" value="SHORT-CHAIN DEHYDROGENASES/REDUCTASES FAMILY MEMBER"/>
    <property type="match status" value="1"/>
</dbReference>
<dbReference type="GO" id="GO:0019290">
    <property type="term" value="P:siderophore biosynthetic process"/>
    <property type="evidence" value="ECO:0007669"/>
    <property type="project" value="InterPro"/>
</dbReference>
<keyword evidence="5" id="KW-1185">Reference proteome</keyword>
<dbReference type="PRINTS" id="PR01397">
    <property type="entry name" value="DHBDHDRGNASE"/>
</dbReference>
<keyword evidence="2" id="KW-0560">Oxidoreductase</keyword>
<dbReference type="PROSITE" id="PS00061">
    <property type="entry name" value="ADH_SHORT"/>
    <property type="match status" value="1"/>
</dbReference>
<evidence type="ECO:0000256" key="1">
    <source>
        <dbReference type="ARBA" id="ARBA00006484"/>
    </source>
</evidence>
<gene>
    <name evidence="4" type="ORF">Q7X28_10405</name>
</gene>
<dbReference type="Gene3D" id="3.40.50.720">
    <property type="entry name" value="NAD(P)-binding Rossmann-like Domain"/>
    <property type="match status" value="1"/>
</dbReference>
<dbReference type="InterPro" id="IPR002347">
    <property type="entry name" value="SDR_fam"/>
</dbReference>
<proteinExistence type="inferred from homology"/>
<dbReference type="RefSeq" id="WP_305111240.1">
    <property type="nucleotide sequence ID" value="NZ_JAUTIX010000003.1"/>
</dbReference>
<dbReference type="Pfam" id="PF13561">
    <property type="entry name" value="adh_short_C2"/>
    <property type="match status" value="1"/>
</dbReference>
<evidence type="ECO:0000313" key="5">
    <source>
        <dbReference type="Proteomes" id="UP001178281"/>
    </source>
</evidence>
<dbReference type="AlphaFoldDB" id="A0AA90NDB8"/>
<dbReference type="InterPro" id="IPR036291">
    <property type="entry name" value="NAD(P)-bd_dom_sf"/>
</dbReference>
<dbReference type="GO" id="GO:0008667">
    <property type="term" value="F:2,3-dihydro-2,3-dihydroxybenzoate dehydrogenase activity"/>
    <property type="evidence" value="ECO:0007669"/>
    <property type="project" value="InterPro"/>
</dbReference>